<feature type="region of interest" description="Disordered" evidence="1">
    <location>
        <begin position="1"/>
        <end position="44"/>
    </location>
</feature>
<feature type="region of interest" description="Disordered" evidence="1">
    <location>
        <begin position="138"/>
        <end position="164"/>
    </location>
</feature>
<evidence type="ECO:0000313" key="2">
    <source>
        <dbReference type="EMBL" id="CED82024.1"/>
    </source>
</evidence>
<reference evidence="2" key="1">
    <citation type="submission" date="2014-08" db="EMBL/GenBank/DDBJ databases">
        <authorList>
            <person name="Sharma Rahul"/>
            <person name="Thines Marco"/>
        </authorList>
    </citation>
    <scope>NUCLEOTIDE SEQUENCE</scope>
</reference>
<sequence>MCSSLTSAQRAVVPSSSFDSPASFSCSSTMTPVPTTPIKAEEPTDALSSALSALSFIPLDSPPLSDRPALLPSLSSSSSIELTATSSSTGSSSCSDCSDCARKSELRDIEEIHLDLIAQANGKAHGGFPGFPLGSVGQGATAAAGVGGRARKRREGKKTTDEST</sequence>
<name>A0A0F7SMX9_PHARH</name>
<proteinExistence type="predicted"/>
<dbReference type="AlphaFoldDB" id="A0A0F7SMX9"/>
<dbReference type="EMBL" id="LN483124">
    <property type="protein sequence ID" value="CED82024.1"/>
    <property type="molecule type" value="Genomic_DNA"/>
</dbReference>
<protein>
    <submittedName>
        <fullName evidence="2">Uncharacterized protein</fullName>
    </submittedName>
</protein>
<evidence type="ECO:0000256" key="1">
    <source>
        <dbReference type="SAM" id="MobiDB-lite"/>
    </source>
</evidence>
<feature type="compositionally biased region" description="Low complexity" evidence="1">
    <location>
        <begin position="11"/>
        <end position="28"/>
    </location>
</feature>
<accession>A0A0F7SMX9</accession>
<organism evidence="2">
    <name type="scientific">Phaffia rhodozyma</name>
    <name type="common">Yeast</name>
    <name type="synonym">Xanthophyllomyces dendrorhous</name>
    <dbReference type="NCBI Taxonomy" id="264483"/>
    <lineage>
        <taxon>Eukaryota</taxon>
        <taxon>Fungi</taxon>
        <taxon>Dikarya</taxon>
        <taxon>Basidiomycota</taxon>
        <taxon>Agaricomycotina</taxon>
        <taxon>Tremellomycetes</taxon>
        <taxon>Cystofilobasidiales</taxon>
        <taxon>Mrakiaceae</taxon>
        <taxon>Phaffia</taxon>
    </lineage>
</organism>